<evidence type="ECO:0000313" key="1">
    <source>
        <dbReference type="EMBL" id="KAG1570413.1"/>
    </source>
</evidence>
<gene>
    <name evidence="1" type="ORF">G6F50_005518</name>
</gene>
<name>A0A9P6Z4X5_9FUNG</name>
<dbReference type="EMBL" id="JAANIU010000742">
    <property type="protein sequence ID" value="KAG1570413.1"/>
    <property type="molecule type" value="Genomic_DNA"/>
</dbReference>
<dbReference type="AlphaFoldDB" id="A0A9P6Z4X5"/>
<dbReference type="Proteomes" id="UP000740926">
    <property type="component" value="Unassembled WGS sequence"/>
</dbReference>
<proteinExistence type="predicted"/>
<keyword evidence="2" id="KW-1185">Reference proteome</keyword>
<comment type="caution">
    <text evidence="1">The sequence shown here is derived from an EMBL/GenBank/DDBJ whole genome shotgun (WGS) entry which is preliminary data.</text>
</comment>
<reference evidence="1 2" key="1">
    <citation type="journal article" date="2020" name="Microb. Genom.">
        <title>Genetic diversity of clinical and environmental Mucorales isolates obtained from an investigation of mucormycosis cases among solid organ transplant recipients.</title>
        <authorList>
            <person name="Nguyen M.H."/>
            <person name="Kaul D."/>
            <person name="Muto C."/>
            <person name="Cheng S.J."/>
            <person name="Richter R.A."/>
            <person name="Bruno V.M."/>
            <person name="Liu G."/>
            <person name="Beyhan S."/>
            <person name="Sundermann A.J."/>
            <person name="Mounaud S."/>
            <person name="Pasculle A.W."/>
            <person name="Nierman W.C."/>
            <person name="Driscoll E."/>
            <person name="Cumbie R."/>
            <person name="Clancy C.J."/>
            <person name="Dupont C.L."/>
        </authorList>
    </citation>
    <scope>NUCLEOTIDE SEQUENCE [LARGE SCALE GENOMIC DNA]</scope>
    <source>
        <strain evidence="1 2">GL24</strain>
    </source>
</reference>
<protein>
    <submittedName>
        <fullName evidence="1">Uncharacterized protein</fullName>
    </submittedName>
</protein>
<organism evidence="1 2">
    <name type="scientific">Rhizopus delemar</name>
    <dbReference type="NCBI Taxonomy" id="936053"/>
    <lineage>
        <taxon>Eukaryota</taxon>
        <taxon>Fungi</taxon>
        <taxon>Fungi incertae sedis</taxon>
        <taxon>Mucoromycota</taxon>
        <taxon>Mucoromycotina</taxon>
        <taxon>Mucoromycetes</taxon>
        <taxon>Mucorales</taxon>
        <taxon>Mucorineae</taxon>
        <taxon>Rhizopodaceae</taxon>
        <taxon>Rhizopus</taxon>
    </lineage>
</organism>
<evidence type="ECO:0000313" key="2">
    <source>
        <dbReference type="Proteomes" id="UP000740926"/>
    </source>
</evidence>
<accession>A0A9P6Z4X5</accession>
<sequence>MNFLAQVLELKSTTYAADMAVLLIDYSKPHVLLDILALYSQTSSARLNRHKALAGLLSGRPQHSWQYVLSSHRITQWHDRSNSITATCLGYSLISTGHQLSSFLASPLLKLQQHAQMLVQRNLLILGCSLVTNTPLPSPNALLTMNKIDYKIDWQTFEIRMVNKLPLTQVCPFLLMPNQNFKTSYWSGIFVKHVHEFNMTRNKFRPLPLPALTDSILDSLLPDETPSLNTKWFREFQLPHSSTSPTSWRRF</sequence>